<dbReference type="EMBL" id="QEWW01000004">
    <property type="protein sequence ID" value="PWD85833.1"/>
    <property type="molecule type" value="Genomic_DNA"/>
</dbReference>
<evidence type="ECO:0000313" key="3">
    <source>
        <dbReference type="EMBL" id="PWD91721.1"/>
    </source>
</evidence>
<dbReference type="CDD" id="cd06529">
    <property type="entry name" value="S24_LexA-like"/>
    <property type="match status" value="1"/>
</dbReference>
<proteinExistence type="predicted"/>
<dbReference type="Proteomes" id="UP000245217">
    <property type="component" value="Unassembled WGS sequence"/>
</dbReference>
<dbReference type="PANTHER" id="PTHR33516">
    <property type="entry name" value="LEXA REPRESSOR"/>
    <property type="match status" value="1"/>
</dbReference>
<protein>
    <recommendedName>
        <fullName evidence="1">Peptidase S24/S26A/S26B/S26C domain-containing protein</fullName>
    </recommendedName>
</protein>
<name>A0A2U2AQE3_9GAMM</name>
<evidence type="ECO:0000313" key="2">
    <source>
        <dbReference type="EMBL" id="PWD85833.1"/>
    </source>
</evidence>
<dbReference type="OrthoDB" id="9791537at2"/>
<dbReference type="Pfam" id="PF00717">
    <property type="entry name" value="Peptidase_S24"/>
    <property type="match status" value="1"/>
</dbReference>
<comment type="caution">
    <text evidence="2">The sequence shown here is derived from an EMBL/GenBank/DDBJ whole genome shotgun (WGS) entry which is preliminary data.</text>
</comment>
<dbReference type="Gene3D" id="2.10.109.10">
    <property type="entry name" value="Umud Fragment, subunit A"/>
    <property type="match status" value="1"/>
</dbReference>
<reference evidence="2" key="1">
    <citation type="journal article" date="2018" name="Genome Announc.">
        <title>Ignatzschineria cameli sp. nov., isolated from necrotic foot tissue of dromedaries (Camelus dromedarius) and associated maggots (Wohlfahrtia species) in Dubai.</title>
        <authorList>
            <person name="Tsang C.C."/>
            <person name="Tang J.Y."/>
            <person name="Fong J.Y."/>
            <person name="Kinne J."/>
            <person name="Lee H.H."/>
            <person name="Joseph M."/>
            <person name="Jose S."/>
            <person name="Schuster R.K."/>
            <person name="Tang Y."/>
            <person name="Sivakumar S."/>
            <person name="Chen J.H."/>
            <person name="Teng J.L."/>
            <person name="Lau S.K."/>
            <person name="Wernery U."/>
            <person name="Woo P.C."/>
        </authorList>
    </citation>
    <scope>NUCLEOTIDE SEQUENCE</scope>
    <source>
        <strain evidence="2">UAE-HKU57</strain>
        <strain evidence="3">UAE-HKU58</strain>
    </source>
</reference>
<dbReference type="InterPro" id="IPR039418">
    <property type="entry name" value="LexA-like"/>
</dbReference>
<sequence length="217" mass="24463">MKDITENRRINLRKWIDKNHNGVQASFMEVTGINQGELSGLLNKKSFGEKKARSLEILAGMPFLYLDKDPVDNVEPLDLKGIVPLISWIAAGSWATVECRDIENTVESWIPCPEKHGKDTYALRVSGISMRNPMGPISFDEGDIIFIDPSLEPENKSCVIAYNQETNETTFKQLIIDEMQKKFLAPLNPQWPEKSLPLNGRIKIVGAVIGKWVKIRA</sequence>
<dbReference type="RefSeq" id="WP_109201851.1">
    <property type="nucleotide sequence ID" value="NZ_QEWS01000005.1"/>
</dbReference>
<accession>A0A2U2AQE3</accession>
<gene>
    <name evidence="2" type="ORF">DC077_07325</name>
    <name evidence="3" type="ORF">DC078_06945</name>
</gene>
<dbReference type="InterPro" id="IPR015927">
    <property type="entry name" value="Peptidase_S24_S26A/B/C"/>
</dbReference>
<dbReference type="AlphaFoldDB" id="A0A2U2AQE3"/>
<dbReference type="InterPro" id="IPR050077">
    <property type="entry name" value="LexA_repressor"/>
</dbReference>
<dbReference type="PANTHER" id="PTHR33516:SF2">
    <property type="entry name" value="LEXA REPRESSOR-RELATED"/>
    <property type="match status" value="1"/>
</dbReference>
<evidence type="ECO:0000313" key="4">
    <source>
        <dbReference type="Proteomes" id="UP000245059"/>
    </source>
</evidence>
<dbReference type="InterPro" id="IPR036286">
    <property type="entry name" value="LexA/Signal_pep-like_sf"/>
</dbReference>
<evidence type="ECO:0000313" key="5">
    <source>
        <dbReference type="Proteomes" id="UP000245217"/>
    </source>
</evidence>
<dbReference type="SUPFAM" id="SSF51306">
    <property type="entry name" value="LexA/Signal peptidase"/>
    <property type="match status" value="1"/>
</dbReference>
<evidence type="ECO:0000259" key="1">
    <source>
        <dbReference type="Pfam" id="PF00717"/>
    </source>
</evidence>
<keyword evidence="5" id="KW-1185">Reference proteome</keyword>
<organism evidence="2 4">
    <name type="scientific">Ignatzschineria cameli</name>
    <dbReference type="NCBI Taxonomy" id="2182793"/>
    <lineage>
        <taxon>Bacteria</taxon>
        <taxon>Pseudomonadati</taxon>
        <taxon>Pseudomonadota</taxon>
        <taxon>Gammaproteobacteria</taxon>
        <taxon>Cardiobacteriales</taxon>
        <taxon>Ignatzschineriaceae</taxon>
        <taxon>Ignatzschineria</taxon>
    </lineage>
</organism>
<dbReference type="EMBL" id="QEWV01000005">
    <property type="protein sequence ID" value="PWD91721.1"/>
    <property type="molecule type" value="Genomic_DNA"/>
</dbReference>
<dbReference type="Proteomes" id="UP000245059">
    <property type="component" value="Unassembled WGS sequence"/>
</dbReference>
<feature type="domain" description="Peptidase S24/S26A/S26B/S26C" evidence="1">
    <location>
        <begin position="84"/>
        <end position="209"/>
    </location>
</feature>
<reference evidence="4 5" key="2">
    <citation type="submission" date="2018-05" db="EMBL/GenBank/DDBJ databases">
        <title>Ignatzschineria dubaiensis sp. nov., isolated from necrotic foot tissues of dromedaries (Camelus dromedarius) and associated maggots in Dubai, United Arab Emirates.</title>
        <authorList>
            <person name="Tsang C.C."/>
            <person name="Tang J.Y.M."/>
            <person name="Fong J.Y.H."/>
            <person name="Kinne J."/>
            <person name="Lee H.H."/>
            <person name="Joseph M."/>
            <person name="Jose S."/>
            <person name="Schuster R.K."/>
            <person name="Tang Y."/>
            <person name="Sivakumar S."/>
            <person name="Chen J.H.K."/>
            <person name="Teng J.L.L."/>
            <person name="Lau S.K.P."/>
            <person name="Wernery U."/>
            <person name="Woo P.C.Y."/>
        </authorList>
    </citation>
    <scope>NUCLEOTIDE SEQUENCE [LARGE SCALE GENOMIC DNA]</scope>
    <source>
        <strain evidence="4">UAE-HKU57</strain>
        <strain evidence="5">UAE-HKU58</strain>
    </source>
</reference>